<dbReference type="Proteomes" id="UP001431783">
    <property type="component" value="Unassembled WGS sequence"/>
</dbReference>
<organism evidence="3 4">
    <name type="scientific">Henosepilachna vigintioctopunctata</name>
    <dbReference type="NCBI Taxonomy" id="420089"/>
    <lineage>
        <taxon>Eukaryota</taxon>
        <taxon>Metazoa</taxon>
        <taxon>Ecdysozoa</taxon>
        <taxon>Arthropoda</taxon>
        <taxon>Hexapoda</taxon>
        <taxon>Insecta</taxon>
        <taxon>Pterygota</taxon>
        <taxon>Neoptera</taxon>
        <taxon>Endopterygota</taxon>
        <taxon>Coleoptera</taxon>
        <taxon>Polyphaga</taxon>
        <taxon>Cucujiformia</taxon>
        <taxon>Coccinelloidea</taxon>
        <taxon>Coccinellidae</taxon>
        <taxon>Epilachninae</taxon>
        <taxon>Epilachnini</taxon>
        <taxon>Henosepilachna</taxon>
    </lineage>
</organism>
<reference evidence="3 4" key="1">
    <citation type="submission" date="2023-03" db="EMBL/GenBank/DDBJ databases">
        <title>Genome insight into feeding habits of ladybird beetles.</title>
        <authorList>
            <person name="Li H.-S."/>
            <person name="Huang Y.-H."/>
            <person name="Pang H."/>
        </authorList>
    </citation>
    <scope>NUCLEOTIDE SEQUENCE [LARGE SCALE GENOMIC DNA]</scope>
    <source>
        <strain evidence="3">SYSU_2023b</strain>
        <tissue evidence="3">Whole body</tissue>
    </source>
</reference>
<evidence type="ECO:0000313" key="3">
    <source>
        <dbReference type="EMBL" id="KAK9882962.1"/>
    </source>
</evidence>
<feature type="compositionally biased region" description="Basic and acidic residues" evidence="2">
    <location>
        <begin position="142"/>
        <end position="158"/>
    </location>
</feature>
<evidence type="ECO:0000256" key="1">
    <source>
        <dbReference type="SAM" id="Coils"/>
    </source>
</evidence>
<feature type="compositionally biased region" description="Polar residues" evidence="2">
    <location>
        <begin position="122"/>
        <end position="135"/>
    </location>
</feature>
<gene>
    <name evidence="3" type="ORF">WA026_001179</name>
</gene>
<feature type="compositionally biased region" description="Polar residues" evidence="2">
    <location>
        <begin position="628"/>
        <end position="651"/>
    </location>
</feature>
<feature type="compositionally biased region" description="Basic and acidic residues" evidence="2">
    <location>
        <begin position="545"/>
        <end position="585"/>
    </location>
</feature>
<sequence length="651" mass="70720">MSSSATDENKAETQIKPTEVPPIKEQESPAPPNVATEQTTRKIEEEQDTSNGSIDKYTMNMEGLSDSDLQTLLQNFKDLSTEEQHGLINYLKKLEAKEPERVEKLRKFVNLTENVEEKTDNSGRYSPFSNRSGSLNPAPVEEIPKTEDTSNSEKKEEQSAFVNIDSEDEDYSFEDVAKAASQKVIEKEMEMKRREEETKKENEDKNINDAKALITTLMNSLNKGTTRVSSTNVSATGSPSIVQQASSIVQPSDGTISVDAASISEEPKQSISTGKINIISNVPVSSADLAKSLSGITMSMSSLGSILGNVQNLTRQQAASSVSELEPKISHNSQPPSVKDTVKSNVRNLYDDFDIGSQKEVRGSSNFSDQPKNSRPTKSYDEFNIGPNPEDIPDEVVDPRGAGRSGPPQRGYENKPIGYPERGGMPQNAHSLDRGQPYAPSGGAFRGNVGGPSPTMSAQSPYPSRGGNPTNNMRPNNFDTRGDFGMDRGDFRAGPNDSRGGMGDFRSGPNDMRGGVNDMRGGVDVRSLSRSHGDLRGAPQGELRSGLHGEMRGGPHGDFRSEYRDGHVDFRGGSDFRANDFRMDSRGPPGNFRGGFDDMRSNSVDSRGGLSRGGPPPMRGMMSDPSRLGNSGPSRYSGNYAGNGSNSFKRW</sequence>
<feature type="region of interest" description="Disordered" evidence="2">
    <location>
        <begin position="321"/>
        <end position="341"/>
    </location>
</feature>
<feature type="compositionally biased region" description="Polar residues" evidence="2">
    <location>
        <begin position="454"/>
        <end position="477"/>
    </location>
</feature>
<dbReference type="AlphaFoldDB" id="A0AAW1USL5"/>
<feature type="region of interest" description="Disordered" evidence="2">
    <location>
        <begin position="493"/>
        <end position="651"/>
    </location>
</feature>
<feature type="region of interest" description="Disordered" evidence="2">
    <location>
        <begin position="1"/>
        <end position="59"/>
    </location>
</feature>
<feature type="region of interest" description="Disordered" evidence="2">
    <location>
        <begin position="112"/>
        <end position="168"/>
    </location>
</feature>
<feature type="region of interest" description="Disordered" evidence="2">
    <location>
        <begin position="357"/>
        <end position="477"/>
    </location>
</feature>
<keyword evidence="4" id="KW-1185">Reference proteome</keyword>
<evidence type="ECO:0000256" key="2">
    <source>
        <dbReference type="SAM" id="MobiDB-lite"/>
    </source>
</evidence>
<accession>A0AAW1USL5</accession>
<protein>
    <submittedName>
        <fullName evidence="3">Uncharacterized protein</fullName>
    </submittedName>
</protein>
<name>A0AAW1USL5_9CUCU</name>
<keyword evidence="1" id="KW-0175">Coiled coil</keyword>
<feature type="compositionally biased region" description="Polar residues" evidence="2">
    <location>
        <begin position="363"/>
        <end position="377"/>
    </location>
</feature>
<evidence type="ECO:0000313" key="4">
    <source>
        <dbReference type="Proteomes" id="UP001431783"/>
    </source>
</evidence>
<feature type="coiled-coil region" evidence="1">
    <location>
        <begin position="177"/>
        <end position="213"/>
    </location>
</feature>
<proteinExistence type="predicted"/>
<comment type="caution">
    <text evidence="3">The sequence shown here is derived from an EMBL/GenBank/DDBJ whole genome shotgun (WGS) entry which is preliminary data.</text>
</comment>
<dbReference type="EMBL" id="JARQZJ010000091">
    <property type="protein sequence ID" value="KAK9882962.1"/>
    <property type="molecule type" value="Genomic_DNA"/>
</dbReference>